<keyword evidence="5" id="KW-1185">Reference proteome</keyword>
<proteinExistence type="predicted"/>
<evidence type="ECO:0000313" key="5">
    <source>
        <dbReference type="Proteomes" id="UP001501081"/>
    </source>
</evidence>
<dbReference type="CDD" id="cd04194">
    <property type="entry name" value="GT8_A4GalT_like"/>
    <property type="match status" value="1"/>
</dbReference>
<evidence type="ECO:0000256" key="2">
    <source>
        <dbReference type="ARBA" id="ARBA00022679"/>
    </source>
</evidence>
<dbReference type="Gene3D" id="3.90.550.10">
    <property type="entry name" value="Spore Coat Polysaccharide Biosynthesis Protein SpsA, Chain A"/>
    <property type="match status" value="1"/>
</dbReference>
<sequence>MKKNNISIVVASDNHYAILIGALVKSIELNHSTEEHIDFYIIDDGISSLNKRKIEESVNPDKLTVKWFEKKTIIPDGVSIPVDKSAFPLTTYLRLFAPYALPADVERMIYLDVDTVVLKDISILWNTELNGNTIGAVIDVGKTVDCAWGGIPNYKDFGLTADTKYFNAGIMLIDVIKWREQDISTKVIDTLRTYAEHVVLVDQYGLNVVFANKWEELNPKWNWFATFYDEDPYIIHYLDIKPTFKTYRSQEKFKTIFFEYLNQTKWAGFKPVSGKYRVFRKVSNKIKKQIMNFFQKD</sequence>
<evidence type="ECO:0000256" key="1">
    <source>
        <dbReference type="ARBA" id="ARBA00022676"/>
    </source>
</evidence>
<keyword evidence="1" id="KW-0328">Glycosyltransferase</keyword>
<dbReference type="InterPro" id="IPR002495">
    <property type="entry name" value="Glyco_trans_8"/>
</dbReference>
<reference evidence="5" key="1">
    <citation type="journal article" date="2019" name="Int. J. Syst. Evol. Microbiol.">
        <title>The Global Catalogue of Microorganisms (GCM) 10K type strain sequencing project: providing services to taxonomists for standard genome sequencing and annotation.</title>
        <authorList>
            <consortium name="The Broad Institute Genomics Platform"/>
            <consortium name="The Broad Institute Genome Sequencing Center for Infectious Disease"/>
            <person name="Wu L."/>
            <person name="Ma J."/>
        </authorList>
    </citation>
    <scope>NUCLEOTIDE SEQUENCE [LARGE SCALE GENOMIC DNA]</scope>
    <source>
        <strain evidence="5">JCM 17338</strain>
    </source>
</reference>
<evidence type="ECO:0000256" key="3">
    <source>
        <dbReference type="ARBA" id="ARBA00022723"/>
    </source>
</evidence>
<dbReference type="InterPro" id="IPR050748">
    <property type="entry name" value="Glycosyltrans_8_dom-fam"/>
</dbReference>
<dbReference type="RefSeq" id="WP_344769273.1">
    <property type="nucleotide sequence ID" value="NZ_BAABAK010000019.1"/>
</dbReference>
<dbReference type="SUPFAM" id="SSF53448">
    <property type="entry name" value="Nucleotide-diphospho-sugar transferases"/>
    <property type="match status" value="1"/>
</dbReference>
<name>A0ABP7QDB3_9SPHI</name>
<dbReference type="InterPro" id="IPR029044">
    <property type="entry name" value="Nucleotide-diphossugar_trans"/>
</dbReference>
<comment type="caution">
    <text evidence="4">The sequence shown here is derived from an EMBL/GenBank/DDBJ whole genome shotgun (WGS) entry which is preliminary data.</text>
</comment>
<dbReference type="PANTHER" id="PTHR13778">
    <property type="entry name" value="GLYCOSYLTRANSFERASE 8 DOMAIN-CONTAINING PROTEIN"/>
    <property type="match status" value="1"/>
</dbReference>
<dbReference type="Pfam" id="PF01501">
    <property type="entry name" value="Glyco_transf_8"/>
    <property type="match status" value="1"/>
</dbReference>
<dbReference type="EMBL" id="BAABAK010000019">
    <property type="protein sequence ID" value="GAA3980658.1"/>
    <property type="molecule type" value="Genomic_DNA"/>
</dbReference>
<keyword evidence="3" id="KW-0479">Metal-binding</keyword>
<evidence type="ECO:0000313" key="4">
    <source>
        <dbReference type="EMBL" id="GAA3980658.1"/>
    </source>
</evidence>
<dbReference type="PANTHER" id="PTHR13778:SF47">
    <property type="entry name" value="LIPOPOLYSACCHARIDE 1,3-GALACTOSYLTRANSFERASE"/>
    <property type="match status" value="1"/>
</dbReference>
<gene>
    <name evidence="4" type="ORF">GCM10022246_35980</name>
</gene>
<keyword evidence="2" id="KW-0808">Transferase</keyword>
<accession>A0ABP7QDB3</accession>
<dbReference type="Proteomes" id="UP001501081">
    <property type="component" value="Unassembled WGS sequence"/>
</dbReference>
<organism evidence="4 5">
    <name type="scientific">Pedobacter ginsengiterrae</name>
    <dbReference type="NCBI Taxonomy" id="871696"/>
    <lineage>
        <taxon>Bacteria</taxon>
        <taxon>Pseudomonadati</taxon>
        <taxon>Bacteroidota</taxon>
        <taxon>Sphingobacteriia</taxon>
        <taxon>Sphingobacteriales</taxon>
        <taxon>Sphingobacteriaceae</taxon>
        <taxon>Pedobacter</taxon>
    </lineage>
</organism>
<protein>
    <submittedName>
        <fullName evidence="4">Glycosyltransferase family 8 protein</fullName>
    </submittedName>
</protein>